<dbReference type="CDD" id="cd04301">
    <property type="entry name" value="NAT_SF"/>
    <property type="match status" value="1"/>
</dbReference>
<dbReference type="Gene3D" id="3.40.630.30">
    <property type="match status" value="1"/>
</dbReference>
<gene>
    <name evidence="2" type="ORF">EQM13_06210</name>
</gene>
<dbReference type="KEGG" id="spoa:EQM13_06210"/>
<dbReference type="Pfam" id="PF00583">
    <property type="entry name" value="Acetyltransf_1"/>
    <property type="match status" value="1"/>
</dbReference>
<evidence type="ECO:0000313" key="3">
    <source>
        <dbReference type="Proteomes" id="UP000287969"/>
    </source>
</evidence>
<dbReference type="GO" id="GO:0016747">
    <property type="term" value="F:acyltransferase activity, transferring groups other than amino-acyl groups"/>
    <property type="evidence" value="ECO:0007669"/>
    <property type="project" value="InterPro"/>
</dbReference>
<dbReference type="InterPro" id="IPR000182">
    <property type="entry name" value="GNAT_dom"/>
</dbReference>
<accession>A0A410QB34</accession>
<dbReference type="Proteomes" id="UP000287969">
    <property type="component" value="Chromosome"/>
</dbReference>
<name>A0A410QB34_9FIRM</name>
<reference evidence="3" key="1">
    <citation type="submission" date="2019-01" db="EMBL/GenBank/DDBJ databases">
        <title>Draft genomes of a novel of Sporanaerobacter strains.</title>
        <authorList>
            <person name="Ma S."/>
        </authorList>
    </citation>
    <scope>NUCLEOTIDE SEQUENCE [LARGE SCALE GENOMIC DNA]</scope>
    <source>
        <strain evidence="3">NJN-17</strain>
    </source>
</reference>
<keyword evidence="3" id="KW-1185">Reference proteome</keyword>
<dbReference type="PROSITE" id="PS51186">
    <property type="entry name" value="GNAT"/>
    <property type="match status" value="1"/>
</dbReference>
<proteinExistence type="predicted"/>
<dbReference type="AlphaFoldDB" id="A0A410QB34"/>
<dbReference type="InterPro" id="IPR016181">
    <property type="entry name" value="Acyl_CoA_acyltransferase"/>
</dbReference>
<protein>
    <submittedName>
        <fullName evidence="2">GNAT family N-acetyltransferase</fullName>
    </submittedName>
</protein>
<dbReference type="SUPFAM" id="SSF55729">
    <property type="entry name" value="Acyl-CoA N-acyltransferases (Nat)"/>
    <property type="match status" value="1"/>
</dbReference>
<feature type="domain" description="N-acetyltransferase" evidence="1">
    <location>
        <begin position="22"/>
        <end position="176"/>
    </location>
</feature>
<dbReference type="OrthoDB" id="948250at2"/>
<sequence length="176" mass="20875">MGRNLQQRAEKFLKKLKGSGNVNIRDAKKEDIDDIVKMWKELSDYHRNFLDYMHLTENWEENIKNLYSEDLNDANRIFLIAEENNERIGFLRGEVRIALSNIFIVPKSGYISDIFVCQRFRGSKVAESLMNRAIRWFRRNGISNVRLNVNSENIRAIRFYNRIGFKRVNETLNLNV</sequence>
<dbReference type="EMBL" id="CP035282">
    <property type="protein sequence ID" value="QAT61206.1"/>
    <property type="molecule type" value="Genomic_DNA"/>
</dbReference>
<evidence type="ECO:0000313" key="2">
    <source>
        <dbReference type="EMBL" id="QAT61206.1"/>
    </source>
</evidence>
<keyword evidence="2" id="KW-0808">Transferase</keyword>
<evidence type="ECO:0000259" key="1">
    <source>
        <dbReference type="PROSITE" id="PS51186"/>
    </source>
</evidence>
<organism evidence="2 3">
    <name type="scientific">Acidilutibacter cellobiosedens</name>
    <dbReference type="NCBI Taxonomy" id="2507161"/>
    <lineage>
        <taxon>Bacteria</taxon>
        <taxon>Bacillati</taxon>
        <taxon>Bacillota</taxon>
        <taxon>Tissierellia</taxon>
        <taxon>Tissierellales</taxon>
        <taxon>Acidilutibacteraceae</taxon>
        <taxon>Acidilutibacter</taxon>
    </lineage>
</organism>
<dbReference type="PANTHER" id="PTHR43617:SF34">
    <property type="entry name" value="PUTATIVE-RELATED"/>
    <property type="match status" value="1"/>
</dbReference>
<dbReference type="InterPro" id="IPR050276">
    <property type="entry name" value="MshD_Acetyltransferase"/>
</dbReference>
<dbReference type="PANTHER" id="PTHR43617">
    <property type="entry name" value="L-AMINO ACID N-ACETYLTRANSFERASE"/>
    <property type="match status" value="1"/>
</dbReference>